<dbReference type="AlphaFoldDB" id="A0A3B0VPZ4"/>
<evidence type="ECO:0000259" key="2">
    <source>
        <dbReference type="Pfam" id="PF13579"/>
    </source>
</evidence>
<keyword evidence="1" id="KW-0472">Membrane</keyword>
<dbReference type="PANTHER" id="PTHR45947:SF3">
    <property type="entry name" value="SULFOQUINOVOSYL TRANSFERASE SQD2"/>
    <property type="match status" value="1"/>
</dbReference>
<dbReference type="SUPFAM" id="SSF53756">
    <property type="entry name" value="UDP-Glycosyltransferase/glycogen phosphorylase"/>
    <property type="match status" value="1"/>
</dbReference>
<keyword evidence="1" id="KW-0812">Transmembrane</keyword>
<dbReference type="Gene3D" id="3.40.50.2000">
    <property type="entry name" value="Glycogen Phosphorylase B"/>
    <property type="match status" value="2"/>
</dbReference>
<feature type="transmembrane region" description="Helical" evidence="1">
    <location>
        <begin position="79"/>
        <end position="98"/>
    </location>
</feature>
<keyword evidence="3" id="KW-0808">Transferase</keyword>
<gene>
    <name evidence="3" type="ORF">MNBD_GAMMA03-837</name>
</gene>
<dbReference type="CDD" id="cd03794">
    <property type="entry name" value="GT4_WbuB-like"/>
    <property type="match status" value="1"/>
</dbReference>
<evidence type="ECO:0000256" key="1">
    <source>
        <dbReference type="SAM" id="Phobius"/>
    </source>
</evidence>
<evidence type="ECO:0000313" key="3">
    <source>
        <dbReference type="EMBL" id="VAW45708.1"/>
    </source>
</evidence>
<feature type="domain" description="Glycosyltransferase subfamily 4-like N-terminal" evidence="2">
    <location>
        <begin position="16"/>
        <end position="197"/>
    </location>
</feature>
<dbReference type="Pfam" id="PF13692">
    <property type="entry name" value="Glyco_trans_1_4"/>
    <property type="match status" value="1"/>
</dbReference>
<protein>
    <submittedName>
        <fullName evidence="3">Glycosyltransferase</fullName>
    </submittedName>
</protein>
<proteinExistence type="predicted"/>
<dbReference type="PANTHER" id="PTHR45947">
    <property type="entry name" value="SULFOQUINOVOSYL TRANSFERASE SQD2"/>
    <property type="match status" value="1"/>
</dbReference>
<dbReference type="InterPro" id="IPR050194">
    <property type="entry name" value="Glycosyltransferase_grp1"/>
</dbReference>
<dbReference type="InterPro" id="IPR028098">
    <property type="entry name" value="Glyco_trans_4-like_N"/>
</dbReference>
<keyword evidence="1" id="KW-1133">Transmembrane helix</keyword>
<dbReference type="GO" id="GO:0016758">
    <property type="term" value="F:hexosyltransferase activity"/>
    <property type="evidence" value="ECO:0007669"/>
    <property type="project" value="TreeGrafter"/>
</dbReference>
<dbReference type="Pfam" id="PF13579">
    <property type="entry name" value="Glyco_trans_4_4"/>
    <property type="match status" value="1"/>
</dbReference>
<accession>A0A3B0VPZ4</accession>
<organism evidence="3">
    <name type="scientific">hydrothermal vent metagenome</name>
    <dbReference type="NCBI Taxonomy" id="652676"/>
    <lineage>
        <taxon>unclassified sequences</taxon>
        <taxon>metagenomes</taxon>
        <taxon>ecological metagenomes</taxon>
    </lineage>
</organism>
<name>A0A3B0VPZ4_9ZZZZ</name>
<sequence>MRILVISQYFWPENFRINDLCSELVLRGHEVTVLTGKPNYPEGKTFKEYLDDPKKFDFFKGCNVVRVPMLARGKRGGELILNYITFALSAMFIGAWKLKKKQFDVIFVFEPSPITIGLPAVFLKKIKKVPVIFWVLDLWPETLEAVGVVKSPGILGLVGRLVAFIYNHCDLVLGQSKAFYSGISRYCKDEAKIKYFPSWSESVFLDSQVKPVFDMAKHENCFKVLFAGNIGDAQDFPALVKAVEILKNKQARVKVFIVGDGRAMSWLESAILKYDLVDYIYLLGRHPLESMPSFYASADALFVSLKESSVFSMTIPGKLQSYMMAGKPILTMLSGEGSRVIDEANCGLTARSGDAETLAENMLKMSLLNKDEREILGDNARLYSEQFFNRDKLISQLEGWFVDVVDNDKEKNR</sequence>
<reference evidence="3" key="1">
    <citation type="submission" date="2018-06" db="EMBL/GenBank/DDBJ databases">
        <authorList>
            <person name="Zhirakovskaya E."/>
        </authorList>
    </citation>
    <scope>NUCLEOTIDE SEQUENCE</scope>
</reference>
<dbReference type="EMBL" id="UOFC01000068">
    <property type="protein sequence ID" value="VAW45708.1"/>
    <property type="molecule type" value="Genomic_DNA"/>
</dbReference>